<evidence type="ECO:0000313" key="1">
    <source>
        <dbReference type="EMBL" id="SVA83636.1"/>
    </source>
</evidence>
<dbReference type="AlphaFoldDB" id="A0A381Z2W7"/>
<reference evidence="1" key="1">
    <citation type="submission" date="2018-05" db="EMBL/GenBank/DDBJ databases">
        <authorList>
            <person name="Lanie J.A."/>
            <person name="Ng W.-L."/>
            <person name="Kazmierczak K.M."/>
            <person name="Andrzejewski T.M."/>
            <person name="Davidsen T.M."/>
            <person name="Wayne K.J."/>
            <person name="Tettelin H."/>
            <person name="Glass J.I."/>
            <person name="Rusch D."/>
            <person name="Podicherti R."/>
            <person name="Tsui H.-C.T."/>
            <person name="Winkler M.E."/>
        </authorList>
    </citation>
    <scope>NUCLEOTIDE SEQUENCE</scope>
</reference>
<name>A0A381Z2W7_9ZZZZ</name>
<gene>
    <name evidence="1" type="ORF">METZ01_LOCUS136490</name>
</gene>
<protein>
    <submittedName>
        <fullName evidence="1">Uncharacterized protein</fullName>
    </submittedName>
</protein>
<organism evidence="1">
    <name type="scientific">marine metagenome</name>
    <dbReference type="NCBI Taxonomy" id="408172"/>
    <lineage>
        <taxon>unclassified sequences</taxon>
        <taxon>metagenomes</taxon>
        <taxon>ecological metagenomes</taxon>
    </lineage>
</organism>
<dbReference type="EMBL" id="UINC01019762">
    <property type="protein sequence ID" value="SVA83636.1"/>
    <property type="molecule type" value="Genomic_DNA"/>
</dbReference>
<sequence>MAEEKYGIQETKELLSFVFSLAEAIKKSNADGDFNWRDGLNFIEPLKKLGPAIDNIEDIIPEIADLDADEWNELITFVSENWDLDTENEDDDLSEKIEEGLNAGIELIRMTQLFKV</sequence>
<proteinExistence type="predicted"/>
<accession>A0A381Z2W7</accession>